<dbReference type="InterPro" id="IPR013783">
    <property type="entry name" value="Ig-like_fold"/>
</dbReference>
<evidence type="ECO:0000313" key="4">
    <source>
        <dbReference type="EMBL" id="QNA43356.1"/>
    </source>
</evidence>
<proteinExistence type="inferred from homology"/>
<dbReference type="Gene3D" id="2.60.40.10">
    <property type="entry name" value="Immunoglobulins"/>
    <property type="match status" value="4"/>
</dbReference>
<dbReference type="AlphaFoldDB" id="A0A7G5XD03"/>
<dbReference type="PANTHER" id="PTHR10343">
    <property type="entry name" value="5'-AMP-ACTIVATED PROTEIN KINASE , BETA SUBUNIT"/>
    <property type="match status" value="1"/>
</dbReference>
<dbReference type="Proteomes" id="UP000515344">
    <property type="component" value="Chromosome"/>
</dbReference>
<dbReference type="EMBL" id="CP060007">
    <property type="protein sequence ID" value="QNA43356.1"/>
    <property type="molecule type" value="Genomic_DNA"/>
</dbReference>
<feature type="domain" description="AMP-activated protein kinase glycogen-binding" evidence="3">
    <location>
        <begin position="332"/>
        <end position="379"/>
    </location>
</feature>
<gene>
    <name evidence="4" type="ORF">H4075_14870</name>
</gene>
<feature type="chain" id="PRO_5028832623" description="AMP-activated protein kinase glycogen-binding domain-containing protein" evidence="2">
    <location>
        <begin position="31"/>
        <end position="483"/>
    </location>
</feature>
<dbReference type="PANTHER" id="PTHR10343:SF84">
    <property type="entry name" value="5'-AMP-ACTIVATED PROTEIN KINASE SUBUNIT BETA-1"/>
    <property type="match status" value="1"/>
</dbReference>
<evidence type="ECO:0000256" key="2">
    <source>
        <dbReference type="SAM" id="SignalP"/>
    </source>
</evidence>
<protein>
    <recommendedName>
        <fullName evidence="3">AMP-activated protein kinase glycogen-binding domain-containing protein</fullName>
    </recommendedName>
</protein>
<reference evidence="5" key="1">
    <citation type="submission" date="2020-08" db="EMBL/GenBank/DDBJ databases">
        <title>Lacibacter sp. S13-6-6 genome sequencing.</title>
        <authorList>
            <person name="Jin L."/>
        </authorList>
    </citation>
    <scope>NUCLEOTIDE SEQUENCE [LARGE SCALE GENOMIC DNA]</scope>
    <source>
        <strain evidence="5">S13-6-6</strain>
    </source>
</reference>
<evidence type="ECO:0000259" key="3">
    <source>
        <dbReference type="Pfam" id="PF16561"/>
    </source>
</evidence>
<dbReference type="Pfam" id="PF16561">
    <property type="entry name" value="AMPK1_CBM"/>
    <property type="match status" value="4"/>
</dbReference>
<name>A0A7G5XD03_9BACT</name>
<accession>A0A7G5XD03</accession>
<dbReference type="CDD" id="cd02859">
    <property type="entry name" value="E_set_AMPKbeta_like_N"/>
    <property type="match status" value="2"/>
</dbReference>
<dbReference type="RefSeq" id="WP_182801621.1">
    <property type="nucleotide sequence ID" value="NZ_CP060007.1"/>
</dbReference>
<dbReference type="KEGG" id="lacs:H4075_14870"/>
<keyword evidence="5" id="KW-1185">Reference proteome</keyword>
<organism evidence="4 5">
    <name type="scientific">Lacibacter sediminis</name>
    <dbReference type="NCBI Taxonomy" id="2760713"/>
    <lineage>
        <taxon>Bacteria</taxon>
        <taxon>Pseudomonadati</taxon>
        <taxon>Bacteroidota</taxon>
        <taxon>Chitinophagia</taxon>
        <taxon>Chitinophagales</taxon>
        <taxon>Chitinophagaceae</taxon>
        <taxon>Lacibacter</taxon>
    </lineage>
</organism>
<evidence type="ECO:0000313" key="5">
    <source>
        <dbReference type="Proteomes" id="UP000515344"/>
    </source>
</evidence>
<dbReference type="InterPro" id="IPR014756">
    <property type="entry name" value="Ig_E-set"/>
</dbReference>
<dbReference type="InterPro" id="IPR050827">
    <property type="entry name" value="CRP1_MDG1_kinase"/>
</dbReference>
<comment type="similarity">
    <text evidence="1">Belongs to the 5'-AMP-activated protein kinase beta subunit family.</text>
</comment>
<feature type="domain" description="AMP-activated protein kinase glycogen-binding" evidence="3">
    <location>
        <begin position="248"/>
        <end position="320"/>
    </location>
</feature>
<keyword evidence="2" id="KW-0732">Signal</keyword>
<sequence>MMRNISFFTRLRKLLLPVLLLLFVCSNARAQPPIKSFVVKNGHIYITLTKNLTAVSLDSFIVQYNLQELDLKNFFKSNRPDSLLKLGWDINLNNGELLVLSKNMLAADKLTDPVEKILLAQKYFNNGYGFANKEPQYGVNRFVKKYPFAVRDSLVTFFCKGNTNAKKVMLAGTFNNWNPEALSMKKVDSGWIAVVKLGPGKHYYKFIVDDKWTIDKDNELFENDGEGNDNSVYYKTNYVFTLAGYTNVKKVNVAGSFNNWDENALKLERWGEGWIKHVYLAEGTHTYRFIADGNWFADPANPEQYPNEFGETNSVVCIGKPHVFFLKGNLYAKKVMLMGSFNQWRNYELPMQKTDSGWIFPYVLGHGNYEYTFEVDGRKPVDAVTGKEKPNETLILSPNYTFRLKGYTNAKRICVAGSFNNWSPGSFAMHKEGNEWVIEQHLAPGKHVYKFVVDGKWIVDPANELREPNEFGEENSVMWTREE</sequence>
<evidence type="ECO:0000256" key="1">
    <source>
        <dbReference type="ARBA" id="ARBA00010926"/>
    </source>
</evidence>
<feature type="signal peptide" evidence="2">
    <location>
        <begin position="1"/>
        <end position="30"/>
    </location>
</feature>
<dbReference type="SUPFAM" id="SSF81296">
    <property type="entry name" value="E set domains"/>
    <property type="match status" value="4"/>
</dbReference>
<feature type="domain" description="AMP-activated protein kinase glycogen-binding" evidence="3">
    <location>
        <begin position="163"/>
        <end position="232"/>
    </location>
</feature>
<feature type="domain" description="AMP-activated protein kinase glycogen-binding" evidence="3">
    <location>
        <begin position="409"/>
        <end position="475"/>
    </location>
</feature>
<dbReference type="InterPro" id="IPR032640">
    <property type="entry name" value="AMPK1_CBM"/>
</dbReference>